<reference evidence="3" key="1">
    <citation type="submission" date="2022-01" db="EMBL/GenBank/DDBJ databases">
        <title>Paenibacillus spongiae sp. nov., isolated from marine sponge.</title>
        <authorList>
            <person name="Li Z."/>
            <person name="Zhang M."/>
        </authorList>
    </citation>
    <scope>NUCLEOTIDE SEQUENCE</scope>
    <source>
        <strain evidence="3">PHS-Z3</strain>
    </source>
</reference>
<dbReference type="Proteomes" id="UP001057877">
    <property type="component" value="Chromosome"/>
</dbReference>
<feature type="active site" evidence="1">
    <location>
        <position position="302"/>
    </location>
</feature>
<dbReference type="InterPro" id="IPR036034">
    <property type="entry name" value="PDZ_sf"/>
</dbReference>
<dbReference type="InterPro" id="IPR001478">
    <property type="entry name" value="PDZ"/>
</dbReference>
<dbReference type="Pfam" id="PF13180">
    <property type="entry name" value="PDZ_2"/>
    <property type="match status" value="1"/>
</dbReference>
<proteinExistence type="inferred from homology"/>
<comment type="catalytic activity">
    <reaction evidence="1">
        <text>Hydrolysis of proteins in presence of ATP.</text>
        <dbReference type="EC" id="3.4.21.53"/>
    </reaction>
</comment>
<keyword evidence="4" id="KW-1185">Reference proteome</keyword>
<dbReference type="PROSITE" id="PS51786">
    <property type="entry name" value="LON_PROTEOLYTIC"/>
    <property type="match status" value="1"/>
</dbReference>
<dbReference type="EC" id="3.4.21.53" evidence="1"/>
<dbReference type="PRINTS" id="PR00830">
    <property type="entry name" value="ENDOLAPTASE"/>
</dbReference>
<evidence type="ECO:0000256" key="1">
    <source>
        <dbReference type="PROSITE-ProRule" id="PRU01122"/>
    </source>
</evidence>
<dbReference type="RefSeq" id="WP_258388511.1">
    <property type="nucleotide sequence ID" value="NZ_CP091430.1"/>
</dbReference>
<gene>
    <name evidence="3" type="ORF">L1F29_11805</name>
</gene>
<dbReference type="SUPFAM" id="SSF50156">
    <property type="entry name" value="PDZ domain-like"/>
    <property type="match status" value="1"/>
</dbReference>
<dbReference type="InterPro" id="IPR008269">
    <property type="entry name" value="Lon_proteolytic"/>
</dbReference>
<name>A0ABY5SIC0_9BACL</name>
<evidence type="ECO:0000313" key="3">
    <source>
        <dbReference type="EMBL" id="UVI32457.1"/>
    </source>
</evidence>
<dbReference type="InterPro" id="IPR020568">
    <property type="entry name" value="Ribosomal_Su5_D2-typ_SF"/>
</dbReference>
<dbReference type="InterPro" id="IPR014721">
    <property type="entry name" value="Ribsml_uS5_D2-typ_fold_subgr"/>
</dbReference>
<protein>
    <recommendedName>
        <fullName evidence="1">endopeptidase La</fullName>
        <ecNumber evidence="1">3.4.21.53</ecNumber>
    </recommendedName>
</protein>
<keyword evidence="1" id="KW-0720">Serine protease</keyword>
<dbReference type="Gene3D" id="3.30.230.10">
    <property type="match status" value="1"/>
</dbReference>
<comment type="similarity">
    <text evidence="1">Belongs to the peptidase S16 family.</text>
</comment>
<feature type="active site" evidence="1">
    <location>
        <position position="257"/>
    </location>
</feature>
<dbReference type="InterPro" id="IPR027065">
    <property type="entry name" value="Lon_Prtase"/>
</dbReference>
<dbReference type="PANTHER" id="PTHR10046">
    <property type="entry name" value="ATP DEPENDENT LON PROTEASE FAMILY MEMBER"/>
    <property type="match status" value="1"/>
</dbReference>
<sequence>MNKQRKLRKLPAGIGGMWKWPVCAAIIMTLLLYVPTPFAAYEPGIAISTKPLVQAVAPDSPGEGTFLLTTVKLTYANFWMAIRSAWDHNIELFMKKDLLKGKTAGEYQQRLSVVMLGSQTDALEAAYRKAGIPYKIAPYALVVSEAGPGGNAAGSRGLLTGDELIEVGGVAAGSMSELIESLDGLKPGQEIDASVVRNGKQVTVHIRPQQPADMAGSAADQAAAALGVKQLTELRHVVPDDSTRSVAIDAEGIGGPSAGLMFALQALDELTSGDLTGGYKVAGTGTIDPEGRVGAIGGVGHKVVAADRAGAELFLVPERNAAEAAGKAREIGSEIKVIPVATLDDGVLALKRT</sequence>
<accession>A0ABY5SIC0</accession>
<organism evidence="3 4">
    <name type="scientific">Paenibacillus spongiae</name>
    <dbReference type="NCBI Taxonomy" id="2909671"/>
    <lineage>
        <taxon>Bacteria</taxon>
        <taxon>Bacillati</taxon>
        <taxon>Bacillota</taxon>
        <taxon>Bacilli</taxon>
        <taxon>Bacillales</taxon>
        <taxon>Paenibacillaceae</taxon>
        <taxon>Paenibacillus</taxon>
    </lineage>
</organism>
<keyword evidence="1" id="KW-0378">Hydrolase</keyword>
<dbReference type="Pfam" id="PF05362">
    <property type="entry name" value="Lon_C"/>
    <property type="match status" value="1"/>
</dbReference>
<feature type="domain" description="Lon proteolytic" evidence="2">
    <location>
        <begin position="249"/>
        <end position="353"/>
    </location>
</feature>
<evidence type="ECO:0000259" key="2">
    <source>
        <dbReference type="PROSITE" id="PS51786"/>
    </source>
</evidence>
<dbReference type="SUPFAM" id="SSF54211">
    <property type="entry name" value="Ribosomal protein S5 domain 2-like"/>
    <property type="match status" value="1"/>
</dbReference>
<dbReference type="EMBL" id="CP091430">
    <property type="protein sequence ID" value="UVI32457.1"/>
    <property type="molecule type" value="Genomic_DNA"/>
</dbReference>
<evidence type="ECO:0000313" key="4">
    <source>
        <dbReference type="Proteomes" id="UP001057877"/>
    </source>
</evidence>
<keyword evidence="1" id="KW-0645">Protease</keyword>